<proteinExistence type="predicted"/>
<evidence type="ECO:0000256" key="2">
    <source>
        <dbReference type="ARBA" id="ARBA00022729"/>
    </source>
</evidence>
<dbReference type="PROSITE" id="PS51257">
    <property type="entry name" value="PROKAR_LIPOPROTEIN"/>
    <property type="match status" value="1"/>
</dbReference>
<keyword evidence="4" id="KW-0564">Palmitate</keyword>
<keyword evidence="8" id="KW-0813">Transport</keyword>
<sequence length="459" mass="51586">MTNRKMHRFGLTLIAAMLAVGLTGCFASGSGTKRLGTENESASAQTPPAQETDKTQEIDPNIGSELTLWVYYKGFDKLIPQFQKLYPNVKVTVKDFLYASYENEFLQALADGDVPDVMLVDSAQFGSFSSIKGVENLLDPPYNAGQYENDFSEALWRSNMSLDRKRLVGFPLSSSPIVTYYRKDIMDKYGFPSDPKALGDYMAKPDNWLNMAKTLKKDGIYLTQWDPEIVLNFERTQSFFDDELRFQRNNDLFKNAIDIAKVVHDLNLAAHLDVWTSSGEEAVRKGNIAMMYMGTWGGDQIKAWAPESAGLWRETRLPFDLYGWQNSANFILPSEGKHRELAWKFIEFYVTESSKNGMAGSVPAYLPARGNPKELASVNPYMGNQPVYALHEELVGKMSELVTTPLDAKAAAIWDKMLAQGIERKMDTATMLDGIEERIVSSLATELDILKRNLEESSP</sequence>
<dbReference type="PANTHER" id="PTHR43649">
    <property type="entry name" value="ARABINOSE-BINDING PROTEIN-RELATED"/>
    <property type="match status" value="1"/>
</dbReference>
<reference evidence="8 9" key="1">
    <citation type="submission" date="2019-07" db="EMBL/GenBank/DDBJ databases">
        <title>Genomic Encyclopedia of Type Strains, Phase III (KMG-III): the genomes of soil and plant-associated and newly described type strains.</title>
        <authorList>
            <person name="Whitman W."/>
        </authorList>
    </citation>
    <scope>NUCLEOTIDE SEQUENCE [LARGE SCALE GENOMIC DNA]</scope>
    <source>
        <strain evidence="8 9">BL24</strain>
    </source>
</reference>
<dbReference type="RefSeq" id="WP_148932415.1">
    <property type="nucleotide sequence ID" value="NZ_VNHS01000012.1"/>
</dbReference>
<dbReference type="AlphaFoldDB" id="A0A5S5BUN5"/>
<keyword evidence="5" id="KW-0449">Lipoprotein</keyword>
<feature type="region of interest" description="Disordered" evidence="6">
    <location>
        <begin position="36"/>
        <end position="58"/>
    </location>
</feature>
<keyword evidence="3" id="KW-0472">Membrane</keyword>
<keyword evidence="1" id="KW-1003">Cell membrane</keyword>
<evidence type="ECO:0000313" key="8">
    <source>
        <dbReference type="EMBL" id="TYP70048.1"/>
    </source>
</evidence>
<accession>A0A5S5BUN5</accession>
<evidence type="ECO:0000256" key="5">
    <source>
        <dbReference type="ARBA" id="ARBA00023288"/>
    </source>
</evidence>
<protein>
    <submittedName>
        <fullName evidence="8">Multiple sugar transport system substrate-binding protein</fullName>
    </submittedName>
</protein>
<organism evidence="8 9">
    <name type="scientific">Paenibacillus methanolicus</name>
    <dbReference type="NCBI Taxonomy" id="582686"/>
    <lineage>
        <taxon>Bacteria</taxon>
        <taxon>Bacillati</taxon>
        <taxon>Bacillota</taxon>
        <taxon>Bacilli</taxon>
        <taxon>Bacillales</taxon>
        <taxon>Paenibacillaceae</taxon>
        <taxon>Paenibacillus</taxon>
    </lineage>
</organism>
<feature type="compositionally biased region" description="Polar residues" evidence="6">
    <location>
        <begin position="38"/>
        <end position="49"/>
    </location>
</feature>
<dbReference type="InterPro" id="IPR050490">
    <property type="entry name" value="Bact_solute-bd_prot1"/>
</dbReference>
<gene>
    <name evidence="8" type="ORF">BCM02_11225</name>
</gene>
<evidence type="ECO:0000256" key="4">
    <source>
        <dbReference type="ARBA" id="ARBA00023139"/>
    </source>
</evidence>
<name>A0A5S5BUN5_9BACL</name>
<feature type="signal peptide" evidence="7">
    <location>
        <begin position="1"/>
        <end position="27"/>
    </location>
</feature>
<evidence type="ECO:0000256" key="3">
    <source>
        <dbReference type="ARBA" id="ARBA00023136"/>
    </source>
</evidence>
<dbReference type="Pfam" id="PF01547">
    <property type="entry name" value="SBP_bac_1"/>
    <property type="match status" value="1"/>
</dbReference>
<keyword evidence="8" id="KW-0762">Sugar transport</keyword>
<evidence type="ECO:0000256" key="1">
    <source>
        <dbReference type="ARBA" id="ARBA00022475"/>
    </source>
</evidence>
<dbReference type="SUPFAM" id="SSF53850">
    <property type="entry name" value="Periplasmic binding protein-like II"/>
    <property type="match status" value="1"/>
</dbReference>
<keyword evidence="9" id="KW-1185">Reference proteome</keyword>
<evidence type="ECO:0000256" key="6">
    <source>
        <dbReference type="SAM" id="MobiDB-lite"/>
    </source>
</evidence>
<evidence type="ECO:0000313" key="9">
    <source>
        <dbReference type="Proteomes" id="UP000323257"/>
    </source>
</evidence>
<dbReference type="PANTHER" id="PTHR43649:SF33">
    <property type="entry name" value="POLYGALACTURONAN_RHAMNOGALACTURONAN-BINDING PROTEIN YTCQ"/>
    <property type="match status" value="1"/>
</dbReference>
<evidence type="ECO:0000256" key="7">
    <source>
        <dbReference type="SAM" id="SignalP"/>
    </source>
</evidence>
<keyword evidence="2 7" id="KW-0732">Signal</keyword>
<dbReference type="InterPro" id="IPR006059">
    <property type="entry name" value="SBP"/>
</dbReference>
<dbReference type="EMBL" id="VNHS01000012">
    <property type="protein sequence ID" value="TYP70048.1"/>
    <property type="molecule type" value="Genomic_DNA"/>
</dbReference>
<dbReference type="OrthoDB" id="2823382at2"/>
<feature type="chain" id="PRO_5024296362" evidence="7">
    <location>
        <begin position="28"/>
        <end position="459"/>
    </location>
</feature>
<dbReference type="Gene3D" id="3.40.190.10">
    <property type="entry name" value="Periplasmic binding protein-like II"/>
    <property type="match status" value="1"/>
</dbReference>
<comment type="caution">
    <text evidence="8">The sequence shown here is derived from an EMBL/GenBank/DDBJ whole genome shotgun (WGS) entry which is preliminary data.</text>
</comment>
<dbReference type="Proteomes" id="UP000323257">
    <property type="component" value="Unassembled WGS sequence"/>
</dbReference>